<name>A0A447CSY8_9BRAD</name>
<evidence type="ECO:0000256" key="7">
    <source>
        <dbReference type="PIRSR" id="PIRSR001235-1"/>
    </source>
</evidence>
<evidence type="ECO:0000256" key="8">
    <source>
        <dbReference type="PIRSR" id="PIRSR001235-2"/>
    </source>
</evidence>
<dbReference type="SUPFAM" id="SSF55031">
    <property type="entry name" value="Bacterial exopeptidase dimerisation domain"/>
    <property type="match status" value="1"/>
</dbReference>
<comment type="similarity">
    <text evidence="2">Belongs to the peptidase M20 family.</text>
</comment>
<reference evidence="11" key="1">
    <citation type="submission" date="2018-10" db="EMBL/GenBank/DDBJ databases">
        <authorList>
            <person name="Peiro R."/>
            <person name="Begona"/>
            <person name="Cbmso G."/>
            <person name="Lopez M."/>
            <person name="Gonzalez S."/>
            <person name="Sacristan E."/>
            <person name="Castillo E."/>
        </authorList>
    </citation>
    <scope>NUCLEOTIDE SEQUENCE [LARGE SCALE GENOMIC DNA]</scope>
</reference>
<dbReference type="EMBL" id="UWOC01000128">
    <property type="protein sequence ID" value="VCU08378.1"/>
    <property type="molecule type" value="Genomic_DNA"/>
</dbReference>
<dbReference type="OrthoDB" id="9808195at2"/>
<comment type="subunit">
    <text evidence="3">Homodimer.</text>
</comment>
<feature type="binding site" evidence="8">
    <location>
        <position position="283"/>
    </location>
    <ligand>
        <name>allantoate</name>
        <dbReference type="ChEBI" id="CHEBI:17536"/>
    </ligand>
</feature>
<evidence type="ECO:0000259" key="9">
    <source>
        <dbReference type="Pfam" id="PF07687"/>
    </source>
</evidence>
<organism evidence="10 11">
    <name type="scientific">Rhodoplanes serenus</name>
    <dbReference type="NCBI Taxonomy" id="200615"/>
    <lineage>
        <taxon>Bacteria</taxon>
        <taxon>Pseudomonadati</taxon>
        <taxon>Pseudomonadota</taxon>
        <taxon>Alphaproteobacteria</taxon>
        <taxon>Hyphomicrobiales</taxon>
        <taxon>Nitrobacteraceae</taxon>
        <taxon>Rhodoplanes</taxon>
    </lineage>
</organism>
<dbReference type="GO" id="GO:0016813">
    <property type="term" value="F:hydrolase activity, acting on carbon-nitrogen (but not peptide) bonds, in linear amidines"/>
    <property type="evidence" value="ECO:0007669"/>
    <property type="project" value="InterPro"/>
</dbReference>
<feature type="binding site" evidence="7">
    <location>
        <position position="88"/>
    </location>
    <ligand>
        <name>Zn(2+)</name>
        <dbReference type="ChEBI" id="CHEBI:29105"/>
        <label>1</label>
    </ligand>
</feature>
<evidence type="ECO:0000313" key="11">
    <source>
        <dbReference type="Proteomes" id="UP000289200"/>
    </source>
</evidence>
<keyword evidence="7" id="KW-0862">Zinc</keyword>
<dbReference type="InterPro" id="IPR010158">
    <property type="entry name" value="Amidase_Cbmase"/>
</dbReference>
<dbReference type="GO" id="GO:0046872">
    <property type="term" value="F:metal ion binding"/>
    <property type="evidence" value="ECO:0007669"/>
    <property type="project" value="UniProtKB-KW"/>
</dbReference>
<keyword evidence="6" id="KW-0464">Manganese</keyword>
<keyword evidence="4 7" id="KW-0479">Metal-binding</keyword>
<feature type="binding site" evidence="7">
    <location>
        <position position="376"/>
    </location>
    <ligand>
        <name>Zn(2+)</name>
        <dbReference type="ChEBI" id="CHEBI:29105"/>
        <label>2</label>
    </ligand>
</feature>
<accession>A0A447CSY8</accession>
<dbReference type="InterPro" id="IPR001261">
    <property type="entry name" value="ArgE/DapE_CS"/>
</dbReference>
<dbReference type="PANTHER" id="PTHR32494:SF19">
    <property type="entry name" value="ALLANTOATE DEIMINASE-RELATED"/>
    <property type="match status" value="1"/>
</dbReference>
<gene>
    <name evidence="10" type="primary">amaB_1</name>
    <name evidence="10" type="ORF">RHODGE_RHODGE_01550</name>
</gene>
<evidence type="ECO:0000256" key="4">
    <source>
        <dbReference type="ARBA" id="ARBA00022723"/>
    </source>
</evidence>
<feature type="binding site" evidence="7">
    <location>
        <position position="77"/>
    </location>
    <ligand>
        <name>Zn(2+)</name>
        <dbReference type="ChEBI" id="CHEBI:29105"/>
        <label>1</label>
    </ligand>
</feature>
<proteinExistence type="inferred from homology"/>
<feature type="domain" description="Peptidase M20 dimerisation" evidence="9">
    <location>
        <begin position="203"/>
        <end position="305"/>
    </location>
</feature>
<evidence type="ECO:0000256" key="5">
    <source>
        <dbReference type="ARBA" id="ARBA00022801"/>
    </source>
</evidence>
<evidence type="ECO:0000256" key="3">
    <source>
        <dbReference type="ARBA" id="ARBA00011738"/>
    </source>
</evidence>
<comment type="cofactor">
    <cofactor evidence="1">
        <name>Mn(2+)</name>
        <dbReference type="ChEBI" id="CHEBI:29035"/>
    </cofactor>
</comment>
<feature type="binding site" evidence="8">
    <location>
        <position position="209"/>
    </location>
    <ligand>
        <name>allantoate</name>
        <dbReference type="ChEBI" id="CHEBI:17536"/>
    </ligand>
</feature>
<evidence type="ECO:0000256" key="2">
    <source>
        <dbReference type="ARBA" id="ARBA00006153"/>
    </source>
</evidence>
<dbReference type="Pfam" id="PF07687">
    <property type="entry name" value="M20_dimer"/>
    <property type="match status" value="1"/>
</dbReference>
<dbReference type="Gene3D" id="3.40.630.10">
    <property type="entry name" value="Zn peptidases"/>
    <property type="match status" value="1"/>
</dbReference>
<dbReference type="SUPFAM" id="SSF53187">
    <property type="entry name" value="Zn-dependent exopeptidases"/>
    <property type="match status" value="1"/>
</dbReference>
<comment type="cofactor">
    <cofactor evidence="7">
        <name>Zn(2+)</name>
        <dbReference type="ChEBI" id="CHEBI:29105"/>
    </cofactor>
    <text evidence="7">Binds 2 Zn(2+) ions per subunit.</text>
</comment>
<dbReference type="Gene3D" id="3.30.70.360">
    <property type="match status" value="1"/>
</dbReference>
<dbReference type="NCBIfam" id="TIGR01879">
    <property type="entry name" value="hydantase"/>
    <property type="match status" value="1"/>
</dbReference>
<dbReference type="Proteomes" id="UP000289200">
    <property type="component" value="Unassembled WGS sequence"/>
</dbReference>
<dbReference type="PROSITE" id="PS00758">
    <property type="entry name" value="ARGE_DAPE_CPG2_1"/>
    <property type="match status" value="1"/>
</dbReference>
<keyword evidence="5 10" id="KW-0378">Hydrolase</keyword>
<dbReference type="InterPro" id="IPR011650">
    <property type="entry name" value="Peptidase_M20_dimer"/>
</dbReference>
<sequence length="410" mass="42100">MIAIDGDRLLADLDALARFGACETGVDRVAFSAADVAARRWLAERMREAGLDATIDRVGNVIGRDPTARHAVLLGSHTDTVPRGGRLDGALGVICAIEIARSLRAAGAAGGAIGVDVVSFQDEEGTYLPFLGSRAFCGTLDAAEIAAARAEDGTALADVMAAFADGPEPQRLDPTRHLAYLEAHIEQGPRLETAGRRIGVVTGITGIRRFRVVATGTANHGGTTPMALRRDAGAALVRLAGWVHDRFPALGGPETVWTIGAMAFRPGAANVVPGEAEMSVEMRDLDVAVLDRMEAALAAEVAAAGRGGVAVSIERTTVVTPTAMAGDVVAVLAEAAAAHGETPVRLPSGAGHDAMVLGRIVPAGMLFVPSIGGISHNVAENTASADIVLGCAVLAEAVARLCQRLAVASR</sequence>
<dbReference type="AlphaFoldDB" id="A0A447CSY8"/>
<comment type="caution">
    <text evidence="10">The sequence shown here is derived from an EMBL/GenBank/DDBJ whole genome shotgun (WGS) entry which is preliminary data.</text>
</comment>
<feature type="binding site" evidence="7">
    <location>
        <position position="88"/>
    </location>
    <ligand>
        <name>Zn(2+)</name>
        <dbReference type="ChEBI" id="CHEBI:29105"/>
        <label>2</label>
    </ligand>
</feature>
<dbReference type="Pfam" id="PF01546">
    <property type="entry name" value="Peptidase_M20"/>
    <property type="match status" value="1"/>
</dbReference>
<dbReference type="PANTHER" id="PTHR32494">
    <property type="entry name" value="ALLANTOATE DEIMINASE-RELATED"/>
    <property type="match status" value="1"/>
</dbReference>
<feature type="binding site" evidence="7">
    <location>
        <position position="184"/>
    </location>
    <ligand>
        <name>Zn(2+)</name>
        <dbReference type="ChEBI" id="CHEBI:29105"/>
        <label>1</label>
    </ligand>
</feature>
<evidence type="ECO:0000256" key="1">
    <source>
        <dbReference type="ARBA" id="ARBA00001936"/>
    </source>
</evidence>
<dbReference type="InterPro" id="IPR002933">
    <property type="entry name" value="Peptidase_M20"/>
</dbReference>
<protein>
    <submittedName>
        <fullName evidence="10">N-carbamoyl-L-amino acid hydrolase</fullName>
    </submittedName>
</protein>
<dbReference type="RefSeq" id="WP_129608494.1">
    <property type="nucleotide sequence ID" value="NZ_UWOC01000128.1"/>
</dbReference>
<evidence type="ECO:0000256" key="6">
    <source>
        <dbReference type="ARBA" id="ARBA00023211"/>
    </source>
</evidence>
<dbReference type="CDD" id="cd03884">
    <property type="entry name" value="M20_bAS"/>
    <property type="match status" value="1"/>
</dbReference>
<dbReference type="InterPro" id="IPR036264">
    <property type="entry name" value="Bact_exopeptidase_dim_dom"/>
</dbReference>
<feature type="binding site" evidence="8">
    <location>
        <position position="270"/>
    </location>
    <ligand>
        <name>allantoate</name>
        <dbReference type="ChEBI" id="CHEBI:17536"/>
    </ligand>
</feature>
<evidence type="ECO:0000313" key="10">
    <source>
        <dbReference type="EMBL" id="VCU08378.1"/>
    </source>
</evidence>
<keyword evidence="11" id="KW-1185">Reference proteome</keyword>
<dbReference type="PIRSF" id="PIRSF001235">
    <property type="entry name" value="Amidase_carbamoylase"/>
    <property type="match status" value="1"/>
</dbReference>
<feature type="binding site" evidence="7">
    <location>
        <position position="124"/>
    </location>
    <ligand>
        <name>Zn(2+)</name>
        <dbReference type="ChEBI" id="CHEBI:29105"/>
        <label>2</label>
    </ligand>
</feature>